<protein>
    <submittedName>
        <fullName evidence="1">HD domain-containing protein</fullName>
    </submittedName>
</protein>
<accession>A0ABS3EB78</accession>
<keyword evidence="2" id="KW-1185">Reference proteome</keyword>
<dbReference type="RefSeq" id="WP_207132779.1">
    <property type="nucleotide sequence ID" value="NZ_JAFLNA010000001.1"/>
</dbReference>
<gene>
    <name evidence="1" type="ORF">JZX89_00460</name>
</gene>
<dbReference type="Pfam" id="PF13328">
    <property type="entry name" value="HD_4"/>
    <property type="match status" value="1"/>
</dbReference>
<organism evidence="1 2">
    <name type="scientific">Agrobacterium burrii</name>
    <dbReference type="NCBI Taxonomy" id="2815339"/>
    <lineage>
        <taxon>Bacteria</taxon>
        <taxon>Pseudomonadati</taxon>
        <taxon>Pseudomonadota</taxon>
        <taxon>Alphaproteobacteria</taxon>
        <taxon>Hyphomicrobiales</taxon>
        <taxon>Rhizobiaceae</taxon>
        <taxon>Rhizobium/Agrobacterium group</taxon>
        <taxon>Agrobacterium</taxon>
        <taxon>Agrobacterium tumefaciens complex</taxon>
    </lineage>
</organism>
<proteinExistence type="predicted"/>
<dbReference type="EMBL" id="JAFLNA010000001">
    <property type="protein sequence ID" value="MBO0129210.1"/>
    <property type="molecule type" value="Genomic_DNA"/>
</dbReference>
<dbReference type="SUPFAM" id="SSF109604">
    <property type="entry name" value="HD-domain/PDEase-like"/>
    <property type="match status" value="1"/>
</dbReference>
<dbReference type="Proteomes" id="UP000664699">
    <property type="component" value="Unassembled WGS sequence"/>
</dbReference>
<evidence type="ECO:0000313" key="1">
    <source>
        <dbReference type="EMBL" id="MBO0129210.1"/>
    </source>
</evidence>
<evidence type="ECO:0000313" key="2">
    <source>
        <dbReference type="Proteomes" id="UP000664699"/>
    </source>
</evidence>
<name>A0ABS3EB78_9HYPH</name>
<comment type="caution">
    <text evidence="1">The sequence shown here is derived from an EMBL/GenBank/DDBJ whole genome shotgun (WGS) entry which is preliminary data.</text>
</comment>
<sequence>MSDLDTAIKFAVDAHEGQSDKSGQPYILHPLRVMLAQDNELARIVGVLHDVVEDTGVGHGDILAIFGEEVHEAVFAISRQEGEDYFDFVRRAIANPVARQVKVADLRDNMDVSRALPDDEKNRERLEKYRKAMAIIEGTSE</sequence>
<dbReference type="Gene3D" id="1.10.3210.10">
    <property type="entry name" value="Hypothetical protein af1432"/>
    <property type="match status" value="1"/>
</dbReference>
<reference evidence="1 2" key="1">
    <citation type="submission" date="2021-03" db="EMBL/GenBank/DDBJ databases">
        <title>Whole genome sequence of Agrobacterium sp. strain Rnr.</title>
        <authorList>
            <person name="Mafakheri H."/>
            <person name="Taghavi S.M."/>
            <person name="Nemanja K."/>
            <person name="Osdaghi E."/>
        </authorList>
    </citation>
    <scope>NUCLEOTIDE SEQUENCE [LARGE SCALE GENOMIC DNA]</scope>
    <source>
        <strain evidence="1 2">Rnr</strain>
    </source>
</reference>